<proteinExistence type="predicted"/>
<dbReference type="GO" id="GO:0050660">
    <property type="term" value="F:flavin adenine dinucleotide binding"/>
    <property type="evidence" value="ECO:0007669"/>
    <property type="project" value="TreeGrafter"/>
</dbReference>
<keyword evidence="6" id="KW-0521">NADP</keyword>
<feature type="transmembrane region" description="Helical" evidence="10">
    <location>
        <begin position="41"/>
        <end position="61"/>
    </location>
</feature>
<dbReference type="EC" id="1.6.2.4" evidence="8"/>
<dbReference type="PANTHER" id="PTHR19384:SF17">
    <property type="entry name" value="NADPH--CYTOCHROME P450 REDUCTASE"/>
    <property type="match status" value="1"/>
</dbReference>
<dbReference type="Gene3D" id="3.40.50.360">
    <property type="match status" value="1"/>
</dbReference>
<feature type="region of interest" description="Disordered" evidence="9">
    <location>
        <begin position="70"/>
        <end position="95"/>
    </location>
</feature>
<organism evidence="12 13">
    <name type="scientific">Eleusine coracana subsp. coracana</name>
    <dbReference type="NCBI Taxonomy" id="191504"/>
    <lineage>
        <taxon>Eukaryota</taxon>
        <taxon>Viridiplantae</taxon>
        <taxon>Streptophyta</taxon>
        <taxon>Embryophyta</taxon>
        <taxon>Tracheophyta</taxon>
        <taxon>Spermatophyta</taxon>
        <taxon>Magnoliopsida</taxon>
        <taxon>Liliopsida</taxon>
        <taxon>Poales</taxon>
        <taxon>Poaceae</taxon>
        <taxon>PACMAD clade</taxon>
        <taxon>Chloridoideae</taxon>
        <taxon>Cynodonteae</taxon>
        <taxon>Eleusininae</taxon>
        <taxon>Eleusine</taxon>
    </lineage>
</organism>
<dbReference type="AlphaFoldDB" id="A0AAV5CND3"/>
<evidence type="ECO:0000256" key="1">
    <source>
        <dbReference type="ARBA" id="ARBA00001917"/>
    </source>
</evidence>
<dbReference type="GO" id="GO:0010181">
    <property type="term" value="F:FMN binding"/>
    <property type="evidence" value="ECO:0007669"/>
    <property type="project" value="InterPro"/>
</dbReference>
<gene>
    <name evidence="12" type="primary">ga16625</name>
    <name evidence="12" type="ORF">PR202_ga16625</name>
</gene>
<evidence type="ECO:0000256" key="6">
    <source>
        <dbReference type="ARBA" id="ARBA00022857"/>
    </source>
</evidence>
<evidence type="ECO:0000313" key="12">
    <source>
        <dbReference type="EMBL" id="GJM99519.1"/>
    </source>
</evidence>
<keyword evidence="4" id="KW-0288">FMN</keyword>
<feature type="domain" description="Flavodoxin-like" evidence="11">
    <location>
        <begin position="96"/>
        <end position="249"/>
    </location>
</feature>
<accession>A0AAV5CND3</accession>
<dbReference type="SUPFAM" id="SSF52218">
    <property type="entry name" value="Flavoproteins"/>
    <property type="match status" value="1"/>
</dbReference>
<dbReference type="PROSITE" id="PS50902">
    <property type="entry name" value="FLAVODOXIN_LIKE"/>
    <property type="match status" value="1"/>
</dbReference>
<reference evidence="12" key="1">
    <citation type="journal article" date="2018" name="DNA Res.">
        <title>Multiple hybrid de novo genome assembly of finger millet, an orphan allotetraploid crop.</title>
        <authorList>
            <person name="Hatakeyama M."/>
            <person name="Aluri S."/>
            <person name="Balachadran M.T."/>
            <person name="Sivarajan S.R."/>
            <person name="Patrignani A."/>
            <person name="Gruter S."/>
            <person name="Poveda L."/>
            <person name="Shimizu-Inatsugi R."/>
            <person name="Baeten J."/>
            <person name="Francoijs K.J."/>
            <person name="Nataraja K.N."/>
            <person name="Reddy Y.A.N."/>
            <person name="Phadnis S."/>
            <person name="Ravikumar R.L."/>
            <person name="Schlapbach R."/>
            <person name="Sreeman S.M."/>
            <person name="Shimizu K.K."/>
        </authorList>
    </citation>
    <scope>NUCLEOTIDE SEQUENCE</scope>
</reference>
<dbReference type="InterPro" id="IPR039261">
    <property type="entry name" value="FNR_nucleotide-bd"/>
</dbReference>
<name>A0AAV5CND3_ELECO</name>
<keyword evidence="10" id="KW-0472">Membrane</keyword>
<keyword evidence="3" id="KW-0285">Flavoprotein</keyword>
<dbReference type="FunFam" id="3.40.50.80:FF:000001">
    <property type="entry name" value="NADPH--cytochrome P450 reductase 1"/>
    <property type="match status" value="1"/>
</dbReference>
<evidence type="ECO:0000256" key="8">
    <source>
        <dbReference type="ARBA" id="ARBA00023797"/>
    </source>
</evidence>
<dbReference type="Pfam" id="PF00258">
    <property type="entry name" value="Flavodoxin_1"/>
    <property type="match status" value="1"/>
</dbReference>
<evidence type="ECO:0000256" key="10">
    <source>
        <dbReference type="SAM" id="Phobius"/>
    </source>
</evidence>
<evidence type="ECO:0000259" key="11">
    <source>
        <dbReference type="PROSITE" id="PS50902"/>
    </source>
</evidence>
<dbReference type="InterPro" id="IPR001094">
    <property type="entry name" value="Flavdoxin-like"/>
</dbReference>
<keyword evidence="13" id="KW-1185">Reference proteome</keyword>
<dbReference type="GO" id="GO:0003958">
    <property type="term" value="F:NADPH-hemoprotein reductase activity"/>
    <property type="evidence" value="ECO:0007669"/>
    <property type="project" value="UniProtKB-EC"/>
</dbReference>
<dbReference type="Gene3D" id="3.40.50.80">
    <property type="entry name" value="Nucleotide-binding domain of ferredoxin-NADP reductase (FNR) module"/>
    <property type="match status" value="1"/>
</dbReference>
<dbReference type="InterPro" id="IPR001709">
    <property type="entry name" value="Flavoprot_Pyr_Nucl_cyt_Rdtase"/>
</dbReference>
<protein>
    <recommendedName>
        <fullName evidence="8">NADPH--hemoprotein reductase</fullName>
        <ecNumber evidence="8">1.6.2.4</ecNumber>
    </recommendedName>
</protein>
<sequence length="457" mass="50914">MDSASAGLKPSALDLLAALLTGREDPEGGARWSALAENRHLLVLLTTSLAVLVGCGVALLVRRSSAAPRAAQVPPRPLAAEKKKDEPDPDDGRPRVTVFFGTQTGTAEGFAKALTEEAKARYDKAVFKVVDLDDYAAEDEEYEEKLKKENIALFFLATYGDGEPTDNAARFYKWFSEGNERGEWLSNLRFAVFGLGNRQYEHFNKLMPSFFSPSTKGRNFYGQNWINCSVSKMILQQHQLLTQLLFQNIELCLSNPRMQHTSTSLSVLAMVMLSMTFSILASVANVAVRRELHTPASDRSCIHLEFDIAGTGLTSVDSGQEAKKSHERLALKESGIELGHAILFFGCRNRKMDFIYESELNNFVETGALSELIVAFSREGPTKEYVQHKMAQKASELWSIISQGGYIYVCGDAKGMARDVHRTLHTIVQEQGSLDNSKTESYVKNLQMEGRYLRDVW</sequence>
<feature type="transmembrane region" description="Helical" evidence="10">
    <location>
        <begin position="267"/>
        <end position="288"/>
    </location>
</feature>
<dbReference type="Proteomes" id="UP001054889">
    <property type="component" value="Unassembled WGS sequence"/>
</dbReference>
<feature type="compositionally biased region" description="Basic and acidic residues" evidence="9">
    <location>
        <begin position="79"/>
        <end position="94"/>
    </location>
</feature>
<evidence type="ECO:0000256" key="9">
    <source>
        <dbReference type="SAM" id="MobiDB-lite"/>
    </source>
</evidence>
<keyword evidence="10" id="KW-0812">Transmembrane</keyword>
<dbReference type="InterPro" id="IPR008254">
    <property type="entry name" value="Flavodoxin/NO_synth"/>
</dbReference>
<dbReference type="InterPro" id="IPR029039">
    <property type="entry name" value="Flavoprotein-like_sf"/>
</dbReference>
<dbReference type="SUPFAM" id="SSF52343">
    <property type="entry name" value="Ferredoxin reductase-like, C-terminal NADP-linked domain"/>
    <property type="match status" value="1"/>
</dbReference>
<dbReference type="GO" id="GO:0005829">
    <property type="term" value="C:cytosol"/>
    <property type="evidence" value="ECO:0007669"/>
    <property type="project" value="TreeGrafter"/>
</dbReference>
<dbReference type="PRINTS" id="PR00371">
    <property type="entry name" value="FPNCR"/>
</dbReference>
<dbReference type="EMBL" id="BQKI01000007">
    <property type="protein sequence ID" value="GJM99519.1"/>
    <property type="molecule type" value="Genomic_DNA"/>
</dbReference>
<keyword evidence="5" id="KW-0274">FAD</keyword>
<evidence type="ECO:0000256" key="2">
    <source>
        <dbReference type="ARBA" id="ARBA00001974"/>
    </source>
</evidence>
<evidence type="ECO:0000256" key="7">
    <source>
        <dbReference type="ARBA" id="ARBA00023002"/>
    </source>
</evidence>
<evidence type="ECO:0000256" key="3">
    <source>
        <dbReference type="ARBA" id="ARBA00022630"/>
    </source>
</evidence>
<comment type="caution">
    <text evidence="12">The sequence shown here is derived from an EMBL/GenBank/DDBJ whole genome shotgun (WGS) entry which is preliminary data.</text>
</comment>
<keyword evidence="7" id="KW-0560">Oxidoreductase</keyword>
<dbReference type="PANTHER" id="PTHR19384">
    <property type="entry name" value="NITRIC OXIDE SYNTHASE-RELATED"/>
    <property type="match status" value="1"/>
</dbReference>
<evidence type="ECO:0000256" key="5">
    <source>
        <dbReference type="ARBA" id="ARBA00022827"/>
    </source>
</evidence>
<dbReference type="PRINTS" id="PR00369">
    <property type="entry name" value="FLAVODOXIN"/>
</dbReference>
<keyword evidence="10" id="KW-1133">Transmembrane helix</keyword>
<comment type="cofactor">
    <cofactor evidence="1">
        <name>FMN</name>
        <dbReference type="ChEBI" id="CHEBI:58210"/>
    </cofactor>
</comment>
<evidence type="ECO:0000256" key="4">
    <source>
        <dbReference type="ARBA" id="ARBA00022643"/>
    </source>
</evidence>
<reference evidence="12" key="2">
    <citation type="submission" date="2021-12" db="EMBL/GenBank/DDBJ databases">
        <title>Resequencing data analysis of finger millet.</title>
        <authorList>
            <person name="Hatakeyama M."/>
            <person name="Aluri S."/>
            <person name="Balachadran M.T."/>
            <person name="Sivarajan S.R."/>
            <person name="Poveda L."/>
            <person name="Shimizu-Inatsugi R."/>
            <person name="Schlapbach R."/>
            <person name="Sreeman S.M."/>
            <person name="Shimizu K.K."/>
        </authorList>
    </citation>
    <scope>NUCLEOTIDE SEQUENCE</scope>
</reference>
<comment type="cofactor">
    <cofactor evidence="2">
        <name>FAD</name>
        <dbReference type="ChEBI" id="CHEBI:57692"/>
    </cofactor>
</comment>
<evidence type="ECO:0000313" key="13">
    <source>
        <dbReference type="Proteomes" id="UP001054889"/>
    </source>
</evidence>